<feature type="site" description="Cleavage; by autolysis" evidence="13">
    <location>
        <begin position="250"/>
        <end position="251"/>
    </location>
</feature>
<evidence type="ECO:0000256" key="10">
    <source>
        <dbReference type="ARBA" id="ARBA00080645"/>
    </source>
</evidence>
<dbReference type="GO" id="GO:0006508">
    <property type="term" value="P:proteolysis"/>
    <property type="evidence" value="ECO:0007669"/>
    <property type="project" value="UniProtKB-KW"/>
</dbReference>
<feature type="binding site" evidence="12">
    <location>
        <begin position="302"/>
        <end position="305"/>
    </location>
    <ligand>
        <name>substrate</name>
    </ligand>
</feature>
<keyword evidence="15" id="KW-1185">Reference proteome</keyword>
<comment type="function">
    <text evidence="6">Cleaves the GlcNAc-Asn bond which joins oligosaccharides to the peptide of asparagine-linked glycoproteins.</text>
</comment>
<sequence>MNFHDVVVVLTTADHCFYLTFYKHNNKAKQGKEYKIYTSKLDTMMSKLWLIFYFYFYINSVFIDEVEGTKKIPVVVITWDYYNATEIAWKVLNEDKKSSIDAVEASCRLCEDQQCRTTVGFGGSPDETGETTLDAMIMNGTSMDVGAVGGIRQIKNAISVARKVLDNTKHTLLGGSLATDFAIKMGFKIESLSTNFSQTMWNNWKNNNCQPNFWKNVSPDPSKKCGPYKKNILTDTNDENYSHSTSENHDTIGVVAVDVNGKIAAGTSTNGAKYKIPGRIGDSPIPGAGAYADDDVGAAAGTGDGDIMMRFLPSFLAVEEMRRGATPEEAAIVAIKRIADKYPDFVGGVIAVNKFGDYGASCNGMETFDYFISNPILNKPTPQKAKCIGKLKYQDDDYEMNQVVMV</sequence>
<reference evidence="14 15" key="1">
    <citation type="submission" date="2020-08" db="EMBL/GenBank/DDBJ databases">
        <title>Aphidius gifuensis genome sequencing and assembly.</title>
        <authorList>
            <person name="Du Z."/>
        </authorList>
    </citation>
    <scope>NUCLEOTIDE SEQUENCE [LARGE SCALE GENOMIC DNA]</scope>
    <source>
        <strain evidence="14">YNYX2018</strain>
        <tissue evidence="14">Adults</tissue>
    </source>
</reference>
<evidence type="ECO:0000256" key="5">
    <source>
        <dbReference type="ARBA" id="ARBA00050421"/>
    </source>
</evidence>
<evidence type="ECO:0000313" key="15">
    <source>
        <dbReference type="Proteomes" id="UP000639338"/>
    </source>
</evidence>
<evidence type="ECO:0000256" key="3">
    <source>
        <dbReference type="ARBA" id="ARBA00022801"/>
    </source>
</evidence>
<keyword evidence="3" id="KW-0378">Hydrolase</keyword>
<dbReference type="Proteomes" id="UP000639338">
    <property type="component" value="Unassembled WGS sequence"/>
</dbReference>
<feature type="binding site" evidence="12">
    <location>
        <begin position="279"/>
        <end position="282"/>
    </location>
    <ligand>
        <name>substrate</name>
    </ligand>
</feature>
<comment type="caution">
    <text evidence="14">The sequence shown here is derived from an EMBL/GenBank/DDBJ whole genome shotgun (WGS) entry which is preliminary data.</text>
</comment>
<proteinExistence type="inferred from homology"/>
<dbReference type="InterPro" id="IPR000246">
    <property type="entry name" value="Peptidase_T2"/>
</dbReference>
<dbReference type="Gene3D" id="3.60.20.30">
    <property type="entry name" value="(Glycosyl)asparaginase"/>
    <property type="match status" value="1"/>
</dbReference>
<dbReference type="GO" id="GO:0005764">
    <property type="term" value="C:lysosome"/>
    <property type="evidence" value="ECO:0007669"/>
    <property type="project" value="TreeGrafter"/>
</dbReference>
<keyword evidence="2" id="KW-0645">Protease</keyword>
<evidence type="ECO:0000256" key="2">
    <source>
        <dbReference type="ARBA" id="ARBA00022670"/>
    </source>
</evidence>
<dbReference type="SUPFAM" id="SSF56235">
    <property type="entry name" value="N-terminal nucleophile aminohydrolases (Ntn hydrolases)"/>
    <property type="match status" value="1"/>
</dbReference>
<evidence type="ECO:0000256" key="7">
    <source>
        <dbReference type="ARBA" id="ARBA00066729"/>
    </source>
</evidence>
<dbReference type="PANTHER" id="PTHR10188">
    <property type="entry name" value="L-ASPARAGINASE"/>
    <property type="match status" value="1"/>
</dbReference>
<evidence type="ECO:0000256" key="13">
    <source>
        <dbReference type="PIRSR" id="PIRSR600246-3"/>
    </source>
</evidence>
<evidence type="ECO:0000256" key="4">
    <source>
        <dbReference type="ARBA" id="ARBA00022813"/>
    </source>
</evidence>
<evidence type="ECO:0000256" key="8">
    <source>
        <dbReference type="ARBA" id="ARBA00078726"/>
    </source>
</evidence>
<dbReference type="EC" id="3.5.1.26" evidence="7"/>
<protein>
    <recommendedName>
        <fullName evidence="7">N(4)-(beta-N-acetylglucosaminyl)-L-asparaginase</fullName>
        <ecNumber evidence="7">3.5.1.26</ecNumber>
    </recommendedName>
    <alternativeName>
        <fullName evidence="9">Aspartylglucosaminidase</fullName>
    </alternativeName>
    <alternativeName>
        <fullName evidence="8">Glycosylasparaginase</fullName>
    </alternativeName>
    <alternativeName>
        <fullName evidence="10">N4-(N-acetyl-beta-glucosaminyl)-L-asparagine amidase</fullName>
    </alternativeName>
</protein>
<organism evidence="14 15">
    <name type="scientific">Aphidius gifuensis</name>
    <name type="common">Parasitoid wasp</name>
    <dbReference type="NCBI Taxonomy" id="684658"/>
    <lineage>
        <taxon>Eukaryota</taxon>
        <taxon>Metazoa</taxon>
        <taxon>Ecdysozoa</taxon>
        <taxon>Arthropoda</taxon>
        <taxon>Hexapoda</taxon>
        <taxon>Insecta</taxon>
        <taxon>Pterygota</taxon>
        <taxon>Neoptera</taxon>
        <taxon>Endopterygota</taxon>
        <taxon>Hymenoptera</taxon>
        <taxon>Apocrita</taxon>
        <taxon>Ichneumonoidea</taxon>
        <taxon>Braconidae</taxon>
        <taxon>Aphidiinae</taxon>
        <taxon>Aphidius</taxon>
    </lineage>
</organism>
<dbReference type="PANTHER" id="PTHR10188:SF6">
    <property type="entry name" value="N(4)-(BETA-N-ACETYLGLUCOSAMINYL)-L-ASPARAGINASE"/>
    <property type="match status" value="1"/>
</dbReference>
<evidence type="ECO:0000256" key="11">
    <source>
        <dbReference type="PIRSR" id="PIRSR600246-1"/>
    </source>
</evidence>
<evidence type="ECO:0000256" key="6">
    <source>
        <dbReference type="ARBA" id="ARBA00053295"/>
    </source>
</evidence>
<dbReference type="FunFam" id="3.60.20.30:FF:000003">
    <property type="entry name" value="N(4)-(Beta-N-acetylglucosaminyl)-L-asparaginase isoform X1"/>
    <property type="match status" value="1"/>
</dbReference>
<comment type="similarity">
    <text evidence="1">Belongs to the Ntn-hydrolase family.</text>
</comment>
<evidence type="ECO:0000256" key="12">
    <source>
        <dbReference type="PIRSR" id="PIRSR600246-2"/>
    </source>
</evidence>
<dbReference type="InterPro" id="IPR029055">
    <property type="entry name" value="Ntn_hydrolases_N"/>
</dbReference>
<accession>A0A834XXM1</accession>
<dbReference type="Pfam" id="PF01112">
    <property type="entry name" value="Asparaginase_2"/>
    <property type="match status" value="1"/>
</dbReference>
<evidence type="ECO:0000313" key="14">
    <source>
        <dbReference type="EMBL" id="KAF7994706.1"/>
    </source>
</evidence>
<gene>
    <name evidence="14" type="ORF">HCN44_004178</name>
</gene>
<dbReference type="EMBL" id="JACMRX010000002">
    <property type="protein sequence ID" value="KAF7994706.1"/>
    <property type="molecule type" value="Genomic_DNA"/>
</dbReference>
<keyword evidence="4" id="KW-0068">Autocatalytic cleavage</keyword>
<dbReference type="CDD" id="cd04513">
    <property type="entry name" value="Glycosylasparaginase"/>
    <property type="match status" value="1"/>
</dbReference>
<dbReference type="AlphaFoldDB" id="A0A834XXM1"/>
<dbReference type="GO" id="GO:0003948">
    <property type="term" value="F:N4-(beta-N-acetylglucosaminyl)-L-asparaginase activity"/>
    <property type="evidence" value="ECO:0007669"/>
    <property type="project" value="UniProtKB-EC"/>
</dbReference>
<evidence type="ECO:0000256" key="1">
    <source>
        <dbReference type="ARBA" id="ARBA00010872"/>
    </source>
</evidence>
<dbReference type="GO" id="GO:0008233">
    <property type="term" value="F:peptidase activity"/>
    <property type="evidence" value="ECO:0007669"/>
    <property type="project" value="UniProtKB-KW"/>
</dbReference>
<comment type="catalytic activity">
    <reaction evidence="5">
        <text>N(4)-(beta-N-acetyl-D-glucosaminyl)-L-asparagine + H2O = N-acetyl-beta-D-glucosaminylamine + L-aspartate + H(+)</text>
        <dbReference type="Rhea" id="RHEA:11544"/>
        <dbReference type="ChEBI" id="CHEBI:15377"/>
        <dbReference type="ChEBI" id="CHEBI:15378"/>
        <dbReference type="ChEBI" id="CHEBI:15947"/>
        <dbReference type="ChEBI" id="CHEBI:29991"/>
        <dbReference type="ChEBI" id="CHEBI:58080"/>
        <dbReference type="EC" id="3.5.1.26"/>
    </reaction>
</comment>
<dbReference type="OrthoDB" id="188713at2759"/>
<name>A0A834XXM1_APHGI</name>
<evidence type="ECO:0000256" key="9">
    <source>
        <dbReference type="ARBA" id="ARBA00079301"/>
    </source>
</evidence>
<feature type="active site" description="Nucleophile" evidence="11">
    <location>
        <position position="251"/>
    </location>
</feature>